<comment type="caution">
    <text evidence="1">The sequence shown here is derived from an EMBL/GenBank/DDBJ whole genome shotgun (WGS) entry which is preliminary data.</text>
</comment>
<name>A0ABR3A274_9AGAR</name>
<accession>A0ABR3A274</accession>
<gene>
    <name evidence="1" type="ORF">AAF712_004958</name>
</gene>
<dbReference type="Proteomes" id="UP001437256">
    <property type="component" value="Unassembled WGS sequence"/>
</dbReference>
<dbReference type="EMBL" id="JBBXMP010000021">
    <property type="protein sequence ID" value="KAL0068055.1"/>
    <property type="molecule type" value="Genomic_DNA"/>
</dbReference>
<sequence>MATSSCLVDFPTEILLLIFKEASTIGYRTDISSKNLCGPSPTPPSSTQSLSHHPLQPTPLNIAGVCLRWREITLNTPQLWSSFALSLDPDRLGTHLALYRLGLYLSRSKDSPLMIRVHGSLEGTSDVPGVDVLIRKLCGSIGRWKALDVTNTSLPEGWDSMFQSFFQLLGASKLDLKPQLLSSLTLSEPLHTDNYKATSSGSKASPFDTLFLGITSLTVTPRLHLHRLWHGGLLNRCSATLTDLTIELLGVPNETSLYHWQVLPSLRSLTVVVKWRRGSPKDALTSIFVGLICPELKKMELRIEMEEPSKLAYWPGPVALEFLSAVGLPLGVDHDQVREEELEGGGLEELLLVDVKMSAQELADLREAVPGARIYMKSM</sequence>
<organism evidence="1 2">
    <name type="scientific">Marasmius tenuissimus</name>
    <dbReference type="NCBI Taxonomy" id="585030"/>
    <lineage>
        <taxon>Eukaryota</taxon>
        <taxon>Fungi</taxon>
        <taxon>Dikarya</taxon>
        <taxon>Basidiomycota</taxon>
        <taxon>Agaricomycotina</taxon>
        <taxon>Agaricomycetes</taxon>
        <taxon>Agaricomycetidae</taxon>
        <taxon>Agaricales</taxon>
        <taxon>Marasmiineae</taxon>
        <taxon>Marasmiaceae</taxon>
        <taxon>Marasmius</taxon>
    </lineage>
</organism>
<evidence type="ECO:0008006" key="3">
    <source>
        <dbReference type="Google" id="ProtNLM"/>
    </source>
</evidence>
<evidence type="ECO:0000313" key="2">
    <source>
        <dbReference type="Proteomes" id="UP001437256"/>
    </source>
</evidence>
<reference evidence="1 2" key="1">
    <citation type="submission" date="2024-05" db="EMBL/GenBank/DDBJ databases">
        <title>A draft genome resource for the thread blight pathogen Marasmius tenuissimus strain MS-2.</title>
        <authorList>
            <person name="Yulfo-Soto G.E."/>
            <person name="Baruah I.K."/>
            <person name="Amoako-Attah I."/>
            <person name="Bukari Y."/>
            <person name="Meinhardt L.W."/>
            <person name="Bailey B.A."/>
            <person name="Cohen S.P."/>
        </authorList>
    </citation>
    <scope>NUCLEOTIDE SEQUENCE [LARGE SCALE GENOMIC DNA]</scope>
    <source>
        <strain evidence="1 2">MS-2</strain>
    </source>
</reference>
<evidence type="ECO:0000313" key="1">
    <source>
        <dbReference type="EMBL" id="KAL0068055.1"/>
    </source>
</evidence>
<keyword evidence="2" id="KW-1185">Reference proteome</keyword>
<proteinExistence type="predicted"/>
<protein>
    <recommendedName>
        <fullName evidence="3">F-box domain-containing protein</fullName>
    </recommendedName>
</protein>